<comment type="caution">
    <text evidence="2">The sequence shown here is derived from an EMBL/GenBank/DDBJ whole genome shotgun (WGS) entry which is preliminary data.</text>
</comment>
<dbReference type="PANTHER" id="PTHR46033:SF8">
    <property type="entry name" value="PROTEIN MAINTENANCE OF MERISTEMS-LIKE"/>
    <property type="match status" value="1"/>
</dbReference>
<dbReference type="Pfam" id="PF10536">
    <property type="entry name" value="PMD"/>
    <property type="match status" value="1"/>
</dbReference>
<feature type="domain" description="Aminotransferase-like plant mobile" evidence="1">
    <location>
        <begin position="32"/>
        <end position="109"/>
    </location>
</feature>
<sequence length="196" mass="22798">AEDRILETYINNLREGTSDVIYRHLRDAGFLYVARMLGGTKLDPPLISLVERWRLETHTFHLPYGECTITLEDISLQLGLPINGEVVTRPVLSVDWSAICEQLLGKELDDLCNIDLLGRLKEDWPTFHKKYIEIWQCRYSYLPTREPFLTQELVTSPDYMDWFTHNDKSYLLPTSERNRQVIVGGQDEDPSILGRK</sequence>
<dbReference type="EMBL" id="JABFAE010000006">
    <property type="protein sequence ID" value="MBA0829488.1"/>
    <property type="molecule type" value="Genomic_DNA"/>
</dbReference>
<dbReference type="Proteomes" id="UP000593575">
    <property type="component" value="Unassembled WGS sequence"/>
</dbReference>
<dbReference type="PANTHER" id="PTHR46033">
    <property type="entry name" value="PROTEIN MAIN-LIKE 2"/>
    <property type="match status" value="1"/>
</dbReference>
<evidence type="ECO:0000313" key="2">
    <source>
        <dbReference type="EMBL" id="MBA0829488.1"/>
    </source>
</evidence>
<dbReference type="AlphaFoldDB" id="A0A7J9J629"/>
<gene>
    <name evidence="2" type="ORF">Goarm_014093</name>
</gene>
<organism evidence="2 3">
    <name type="scientific">Gossypium armourianum</name>
    <dbReference type="NCBI Taxonomy" id="34283"/>
    <lineage>
        <taxon>Eukaryota</taxon>
        <taxon>Viridiplantae</taxon>
        <taxon>Streptophyta</taxon>
        <taxon>Embryophyta</taxon>
        <taxon>Tracheophyta</taxon>
        <taxon>Spermatophyta</taxon>
        <taxon>Magnoliopsida</taxon>
        <taxon>eudicotyledons</taxon>
        <taxon>Gunneridae</taxon>
        <taxon>Pentapetalae</taxon>
        <taxon>rosids</taxon>
        <taxon>malvids</taxon>
        <taxon>Malvales</taxon>
        <taxon>Malvaceae</taxon>
        <taxon>Malvoideae</taxon>
        <taxon>Gossypium</taxon>
    </lineage>
</organism>
<dbReference type="GO" id="GO:0010073">
    <property type="term" value="P:meristem maintenance"/>
    <property type="evidence" value="ECO:0007669"/>
    <property type="project" value="InterPro"/>
</dbReference>
<dbReference type="InterPro" id="IPR019557">
    <property type="entry name" value="AminoTfrase-like_pln_mobile"/>
</dbReference>
<protein>
    <recommendedName>
        <fullName evidence="1">Aminotransferase-like plant mobile domain-containing protein</fullName>
    </recommendedName>
</protein>
<accession>A0A7J9J629</accession>
<reference evidence="2 3" key="1">
    <citation type="journal article" date="2019" name="Genome Biol. Evol.">
        <title>Insights into the evolution of the New World diploid cottons (Gossypium, subgenus Houzingenia) based on genome sequencing.</title>
        <authorList>
            <person name="Grover C.E."/>
            <person name="Arick M.A. 2nd"/>
            <person name="Thrash A."/>
            <person name="Conover J.L."/>
            <person name="Sanders W.S."/>
            <person name="Peterson D.G."/>
            <person name="Frelichowski J.E."/>
            <person name="Scheffler J.A."/>
            <person name="Scheffler B.E."/>
            <person name="Wendel J.F."/>
        </authorList>
    </citation>
    <scope>NUCLEOTIDE SEQUENCE [LARGE SCALE GENOMIC DNA]</scope>
    <source>
        <strain evidence="2">6</strain>
        <tissue evidence="2">Leaf</tissue>
    </source>
</reference>
<feature type="non-terminal residue" evidence="2">
    <location>
        <position position="1"/>
    </location>
</feature>
<evidence type="ECO:0000259" key="1">
    <source>
        <dbReference type="Pfam" id="PF10536"/>
    </source>
</evidence>
<proteinExistence type="predicted"/>
<evidence type="ECO:0000313" key="3">
    <source>
        <dbReference type="Proteomes" id="UP000593575"/>
    </source>
</evidence>
<dbReference type="InterPro" id="IPR044824">
    <property type="entry name" value="MAIN-like"/>
</dbReference>
<name>A0A7J9J629_9ROSI</name>
<keyword evidence="3" id="KW-1185">Reference proteome</keyword>